<dbReference type="STRING" id="1210063.GCA_001612665_04733"/>
<dbReference type="RefSeq" id="WP_067455239.1">
    <property type="nucleotide sequence ID" value="NZ_SMFR01000001.1"/>
</dbReference>
<dbReference type="EMBL" id="SMFR01000001">
    <property type="protein sequence ID" value="TCK00535.1"/>
    <property type="molecule type" value="Genomic_DNA"/>
</dbReference>
<name>A0A4R1G2R4_9NOCA</name>
<sequence length="96" mass="10409">MTSPAAPIKIAQPAVVKDDFTYTVDGATIVLPSLSYLKPGLVRRIRRLGDVDAMYTLLELSLAPEALAALDEMDPDAYHQLLEAWRAHSGLSLGES</sequence>
<comment type="caution">
    <text evidence="1">The sequence shown here is derived from an EMBL/GenBank/DDBJ whole genome shotgun (WGS) entry which is preliminary data.</text>
</comment>
<evidence type="ECO:0000313" key="2">
    <source>
        <dbReference type="Proteomes" id="UP000294856"/>
    </source>
</evidence>
<keyword evidence="2" id="KW-1185">Reference proteome</keyword>
<protein>
    <submittedName>
        <fullName evidence="1">Uncharacterized protein</fullName>
    </submittedName>
</protein>
<proteinExistence type="predicted"/>
<reference evidence="1 2" key="1">
    <citation type="submission" date="2019-03" db="EMBL/GenBank/DDBJ databases">
        <title>Genomic Encyclopedia of Type Strains, Phase IV (KMG-IV): sequencing the most valuable type-strain genomes for metagenomic binning, comparative biology and taxonomic classification.</title>
        <authorList>
            <person name="Goeker M."/>
        </authorList>
    </citation>
    <scope>NUCLEOTIDE SEQUENCE [LARGE SCALE GENOMIC DNA]</scope>
    <source>
        <strain evidence="1 2">DSM 44684</strain>
    </source>
</reference>
<dbReference type="Proteomes" id="UP000294856">
    <property type="component" value="Unassembled WGS sequence"/>
</dbReference>
<gene>
    <name evidence="1" type="ORF">DFR71_1538</name>
</gene>
<organism evidence="1 2">
    <name type="scientific">Nocardia alba</name>
    <dbReference type="NCBI Taxonomy" id="225051"/>
    <lineage>
        <taxon>Bacteria</taxon>
        <taxon>Bacillati</taxon>
        <taxon>Actinomycetota</taxon>
        <taxon>Actinomycetes</taxon>
        <taxon>Mycobacteriales</taxon>
        <taxon>Nocardiaceae</taxon>
        <taxon>Nocardia</taxon>
    </lineage>
</organism>
<dbReference type="OrthoDB" id="4556297at2"/>
<evidence type="ECO:0000313" key="1">
    <source>
        <dbReference type="EMBL" id="TCK00535.1"/>
    </source>
</evidence>
<accession>A0A4R1G2R4</accession>
<dbReference type="AlphaFoldDB" id="A0A4R1G2R4"/>